<reference evidence="1" key="1">
    <citation type="submission" date="2024-05" db="EMBL/GenBank/DDBJ databases">
        <authorList>
            <person name="Luo Y.-C."/>
            <person name="Nicholds J."/>
            <person name="Mortimer T."/>
            <person name="Maboni G."/>
        </authorList>
    </citation>
    <scope>NUCLEOTIDE SEQUENCE</scope>
    <source>
        <strain evidence="1">151836</strain>
    </source>
</reference>
<accession>A0AB39D304</accession>
<evidence type="ECO:0000313" key="1">
    <source>
        <dbReference type="EMBL" id="XDJ48479.1"/>
    </source>
</evidence>
<dbReference type="Pfam" id="PF06147">
    <property type="entry name" value="DUF968"/>
    <property type="match status" value="1"/>
</dbReference>
<name>A0AB39D304_9BURK</name>
<gene>
    <name evidence="1" type="ORF">ABRZ04_05285</name>
</gene>
<proteinExistence type="predicted"/>
<dbReference type="Gene3D" id="3.30.50.20">
    <property type="entry name" value="prophage-derive protein ybcO"/>
    <property type="match status" value="1"/>
</dbReference>
<dbReference type="AlphaFoldDB" id="A0AB39D304"/>
<protein>
    <recommendedName>
        <fullName evidence="2">DUF968 domain-containing protein</fullName>
    </recommendedName>
</protein>
<organism evidence="1">
    <name type="scientific">Castellaniella ginsengisoli</name>
    <dbReference type="NCBI Taxonomy" id="546114"/>
    <lineage>
        <taxon>Bacteria</taxon>
        <taxon>Pseudomonadati</taxon>
        <taxon>Pseudomonadota</taxon>
        <taxon>Betaproteobacteria</taxon>
        <taxon>Burkholderiales</taxon>
        <taxon>Alcaligenaceae</taxon>
        <taxon>Castellaniella</taxon>
    </lineage>
</organism>
<sequence length="119" mass="13443">MMFPKSKPWRSEKHRRLIASMNCAICGRHAPSQCAHVNFGKGLGLKTSDALAFPACPECHRKHDQGGMLTKEQRHQIEWELVDATRSALIRRNQWAKETEAEYQIAIVPLARVVHGEAA</sequence>
<dbReference type="InterPro" id="IPR010373">
    <property type="entry name" value="DUF968"/>
</dbReference>
<evidence type="ECO:0008006" key="2">
    <source>
        <dbReference type="Google" id="ProtNLM"/>
    </source>
</evidence>
<dbReference type="EMBL" id="CP158254">
    <property type="protein sequence ID" value="XDJ48479.1"/>
    <property type="molecule type" value="Genomic_DNA"/>
</dbReference>
<dbReference type="RefSeq" id="WP_368640596.1">
    <property type="nucleotide sequence ID" value="NZ_CP158254.1"/>
</dbReference>